<dbReference type="EMBL" id="GDJX01021026">
    <property type="protein sequence ID" value="JAT46910.1"/>
    <property type="molecule type" value="Transcribed_RNA"/>
</dbReference>
<comment type="subcellular location">
    <subcellularLocation>
        <location evidence="1">Nucleus</location>
    </subcellularLocation>
</comment>
<comment type="similarity">
    <text evidence="2">Belongs to the BRX family.</text>
</comment>
<evidence type="ECO:0000256" key="1">
    <source>
        <dbReference type="ARBA" id="ARBA00004123"/>
    </source>
</evidence>
<dbReference type="InterPro" id="IPR013591">
    <property type="entry name" value="Brevis_radix_dom"/>
</dbReference>
<dbReference type="PANTHER" id="PTHR46058">
    <property type="entry name" value="PROTEIN BREVIS RADIX-LIKE 1"/>
    <property type="match status" value="1"/>
</dbReference>
<organism evidence="6">
    <name type="scientific">Anthurium amnicola</name>
    <dbReference type="NCBI Taxonomy" id="1678845"/>
    <lineage>
        <taxon>Eukaryota</taxon>
        <taxon>Viridiplantae</taxon>
        <taxon>Streptophyta</taxon>
        <taxon>Embryophyta</taxon>
        <taxon>Tracheophyta</taxon>
        <taxon>Spermatophyta</taxon>
        <taxon>Magnoliopsida</taxon>
        <taxon>Liliopsida</taxon>
        <taxon>Araceae</taxon>
        <taxon>Pothoideae</taxon>
        <taxon>Potheae</taxon>
        <taxon>Anthurium</taxon>
    </lineage>
</organism>
<name>A0A1D1XX01_9ARAE</name>
<dbReference type="Pfam" id="PF08381">
    <property type="entry name" value="BRX"/>
    <property type="match status" value="2"/>
</dbReference>
<feature type="domain" description="BRX" evidence="5">
    <location>
        <begin position="150"/>
        <end position="205"/>
    </location>
</feature>
<dbReference type="PROSITE" id="PS51514">
    <property type="entry name" value="BRX"/>
    <property type="match status" value="2"/>
</dbReference>
<sequence length="378" mass="42504">MRPSRCRYHLADADADARPPAQRLLRETCPSAGGMLTCIPCSKQLGGSLHGEPDDDAAGTRGTRRAVETLTAQVKELAVEGSAASESERNYYTYPWRSASASTPRVALRGEIEARLRALSRGDLAPSVRRRAEGGRVLAGEGDEDGEEEREWVAQVEPGVLITLVSLPRGKNHLRRIRFSQEMFNRWQAQRWWAENSDKVMELYNVQRFHRQGFPLPTPLRSDDESSKAESVADFPETPPLIKERLPRSLHRPTNPAGRTMSYSSSSDSLDHHHRPPHRHGGRSYVHHSGRPNLPSLDRVGNSSADASARTSSSSSAGDVQGREWVEEDEPGVYVTIRALPGGTRELRRVRFSRERFGEVHARLWWEENRARVLQHYL</sequence>
<feature type="compositionally biased region" description="Basic residues" evidence="4">
    <location>
        <begin position="272"/>
        <end position="290"/>
    </location>
</feature>
<proteinExistence type="inferred from homology"/>
<protein>
    <submittedName>
        <fullName evidence="6">Protein Brevis radix-like 4</fullName>
    </submittedName>
</protein>
<feature type="domain" description="BRX" evidence="5">
    <location>
        <begin position="323"/>
        <end position="378"/>
    </location>
</feature>
<feature type="region of interest" description="Disordered" evidence="4">
    <location>
        <begin position="213"/>
        <end position="325"/>
    </location>
</feature>
<evidence type="ECO:0000256" key="3">
    <source>
        <dbReference type="ARBA" id="ARBA00023242"/>
    </source>
</evidence>
<evidence type="ECO:0000256" key="2">
    <source>
        <dbReference type="ARBA" id="ARBA00009057"/>
    </source>
</evidence>
<dbReference type="AlphaFoldDB" id="A0A1D1XX01"/>
<keyword evidence="3" id="KW-0539">Nucleus</keyword>
<evidence type="ECO:0000259" key="5">
    <source>
        <dbReference type="PROSITE" id="PS51514"/>
    </source>
</evidence>
<evidence type="ECO:0000313" key="6">
    <source>
        <dbReference type="EMBL" id="JAT46910.1"/>
    </source>
</evidence>
<reference evidence="6" key="1">
    <citation type="submission" date="2015-07" db="EMBL/GenBank/DDBJ databases">
        <title>Transcriptome Assembly of Anthurium amnicola.</title>
        <authorList>
            <person name="Suzuki J."/>
        </authorList>
    </citation>
    <scope>NUCLEOTIDE SEQUENCE</scope>
</reference>
<evidence type="ECO:0000256" key="4">
    <source>
        <dbReference type="SAM" id="MobiDB-lite"/>
    </source>
</evidence>
<dbReference type="InterPro" id="IPR044532">
    <property type="entry name" value="BRX-like"/>
</dbReference>
<dbReference type="PANTHER" id="PTHR46058:SF2">
    <property type="entry name" value="PROTEIN BREVIS RADIX-LIKE 3"/>
    <property type="match status" value="1"/>
</dbReference>
<dbReference type="GO" id="GO:0005634">
    <property type="term" value="C:nucleus"/>
    <property type="evidence" value="ECO:0007669"/>
    <property type="project" value="UniProtKB-SubCell"/>
</dbReference>
<feature type="compositionally biased region" description="Low complexity" evidence="4">
    <location>
        <begin position="303"/>
        <end position="317"/>
    </location>
</feature>
<gene>
    <name evidence="6" type="primary">BRXL4_2</name>
    <name evidence="6" type="ORF">g.59187</name>
</gene>
<accession>A0A1D1XX01</accession>